<dbReference type="GeneID" id="78152265"/>
<dbReference type="EMBL" id="LN907858">
    <property type="protein sequence ID" value="CUU40426.1"/>
    <property type="molecule type" value="Genomic_DNA"/>
</dbReference>
<organism evidence="1 2">
    <name type="scientific">Helicobacter typhlonius</name>
    <dbReference type="NCBI Taxonomy" id="76936"/>
    <lineage>
        <taxon>Bacteria</taxon>
        <taxon>Pseudomonadati</taxon>
        <taxon>Campylobacterota</taxon>
        <taxon>Epsilonproteobacteria</taxon>
        <taxon>Campylobacterales</taxon>
        <taxon>Helicobacteraceae</taxon>
        <taxon>Helicobacter</taxon>
    </lineage>
</organism>
<dbReference type="AlphaFoldDB" id="A0A0S4PWZ7"/>
<evidence type="ECO:0000313" key="2">
    <source>
        <dbReference type="Proteomes" id="UP000064525"/>
    </source>
</evidence>
<proteinExistence type="predicted"/>
<dbReference type="PATRIC" id="fig|76936.10.peg.1507"/>
<dbReference type="OrthoDB" id="5325915at2"/>
<evidence type="ECO:0000313" key="1">
    <source>
        <dbReference type="EMBL" id="CUU40426.1"/>
    </source>
</evidence>
<gene>
    <name evidence="1" type="ORF">BN2458_PEG1543</name>
</gene>
<accession>A0A0S4PWZ7</accession>
<dbReference type="Proteomes" id="UP000064525">
    <property type="component" value="Chromosome I"/>
</dbReference>
<name>A0A0S4PWZ7_9HELI</name>
<dbReference type="KEGG" id="hty:BN2458_PEG1543"/>
<sequence>MAKASGANLKIKQDKELSKSLKQTIKEVRQGKVEKFKDFESYKKAMDS</sequence>
<reference evidence="2" key="1">
    <citation type="submission" date="2015-11" db="EMBL/GenBank/DDBJ databases">
        <authorList>
            <person name="Anvar S.Y."/>
        </authorList>
    </citation>
    <scope>NUCLEOTIDE SEQUENCE [LARGE SCALE GENOMIC DNA]</scope>
</reference>
<dbReference type="RefSeq" id="WP_156407285.1">
    <property type="nucleotide sequence ID" value="NZ_CAJTQN010000002.1"/>
</dbReference>
<protein>
    <submittedName>
        <fullName evidence="1">Uncharacterized protein</fullName>
    </submittedName>
</protein>